<evidence type="ECO:0000256" key="5">
    <source>
        <dbReference type="ARBA" id="ARBA00022692"/>
    </source>
</evidence>
<comment type="similarity">
    <text evidence="2 8">Belongs to the 4-toluene sulfonate uptake permease (TSUP) (TC 2.A.102) family.</text>
</comment>
<keyword evidence="6 8" id="KW-1133">Transmembrane helix</keyword>
<evidence type="ECO:0000256" key="7">
    <source>
        <dbReference type="ARBA" id="ARBA00023136"/>
    </source>
</evidence>
<comment type="subcellular location">
    <subcellularLocation>
        <location evidence="1 8">Cell membrane</location>
        <topology evidence="1 8">Multi-pass membrane protein</topology>
    </subcellularLocation>
</comment>
<accession>A0AAJ1BBZ9</accession>
<feature type="transmembrane region" description="Helical" evidence="8">
    <location>
        <begin position="206"/>
        <end position="226"/>
    </location>
</feature>
<reference evidence="9" key="1">
    <citation type="submission" date="2022-01" db="EMBL/GenBank/DDBJ databases">
        <title>Collection of gut derived symbiotic bacterial strains cultured from healthy donors.</title>
        <authorList>
            <person name="Lin H."/>
            <person name="Kohout C."/>
            <person name="Waligurski E."/>
            <person name="Pamer E.G."/>
        </authorList>
    </citation>
    <scope>NUCLEOTIDE SEQUENCE</scope>
    <source>
        <strain evidence="9">DFI.7.46</strain>
    </source>
</reference>
<keyword evidence="3" id="KW-0813">Transport</keyword>
<evidence type="ECO:0000256" key="8">
    <source>
        <dbReference type="RuleBase" id="RU363041"/>
    </source>
</evidence>
<evidence type="ECO:0000256" key="2">
    <source>
        <dbReference type="ARBA" id="ARBA00009142"/>
    </source>
</evidence>
<dbReference type="InterPro" id="IPR052017">
    <property type="entry name" value="TSUP"/>
</dbReference>
<dbReference type="EMBL" id="JAKNHJ010000002">
    <property type="protein sequence ID" value="MCG4617147.1"/>
    <property type="molecule type" value="Genomic_DNA"/>
</dbReference>
<dbReference type="RefSeq" id="WP_024059441.1">
    <property type="nucleotide sequence ID" value="NZ_JAGZVZ010000004.1"/>
</dbReference>
<sequence>MLDLTPGLIAILVACALMCGLAKTALPGLACIPVAILAAVMPTRPSTALMLLMLLTGDLLAIWTYRKDADWKVLRGLFPPVAVGVAIGAVFLAKVSNQVMKVSIGIIILALTALTLGLIWYARRTGRDLATSMGTSLPARLFYGSLSGFTTMAANSGGPVVSLYFLASRFEVRRFMGTQAWFFFIVNLLKLPFSAGIGLIDRQMLLIALCLAPLVLGAALLGRWWIGRIDNKIFDPIVTVLTIVSAVFLLL</sequence>
<feature type="transmembrane region" description="Helical" evidence="8">
    <location>
        <begin position="233"/>
        <end position="250"/>
    </location>
</feature>
<dbReference type="AlphaFoldDB" id="A0AAJ1BBZ9"/>
<keyword evidence="4 8" id="KW-1003">Cell membrane</keyword>
<evidence type="ECO:0000256" key="4">
    <source>
        <dbReference type="ARBA" id="ARBA00022475"/>
    </source>
</evidence>
<evidence type="ECO:0000256" key="3">
    <source>
        <dbReference type="ARBA" id="ARBA00022448"/>
    </source>
</evidence>
<evidence type="ECO:0000256" key="1">
    <source>
        <dbReference type="ARBA" id="ARBA00004651"/>
    </source>
</evidence>
<feature type="transmembrane region" description="Helical" evidence="8">
    <location>
        <begin position="142"/>
        <end position="167"/>
    </location>
</feature>
<dbReference type="PANTHER" id="PTHR30269">
    <property type="entry name" value="TRANSMEMBRANE PROTEIN YFCA"/>
    <property type="match status" value="1"/>
</dbReference>
<feature type="transmembrane region" description="Helical" evidence="8">
    <location>
        <begin position="179"/>
        <end position="200"/>
    </location>
</feature>
<dbReference type="Pfam" id="PF01925">
    <property type="entry name" value="TauE"/>
    <property type="match status" value="1"/>
</dbReference>
<evidence type="ECO:0000313" key="10">
    <source>
        <dbReference type="Proteomes" id="UP001200537"/>
    </source>
</evidence>
<evidence type="ECO:0000256" key="6">
    <source>
        <dbReference type="ARBA" id="ARBA00022989"/>
    </source>
</evidence>
<feature type="transmembrane region" description="Helical" evidence="8">
    <location>
        <begin position="48"/>
        <end position="65"/>
    </location>
</feature>
<name>A0AAJ1BBZ9_9ACTO</name>
<comment type="caution">
    <text evidence="9">The sequence shown here is derived from an EMBL/GenBank/DDBJ whole genome shotgun (WGS) entry which is preliminary data.</text>
</comment>
<gene>
    <name evidence="9" type="ORF">L0M99_01370</name>
</gene>
<evidence type="ECO:0000313" key="9">
    <source>
        <dbReference type="EMBL" id="MCG4617147.1"/>
    </source>
</evidence>
<protein>
    <recommendedName>
        <fullName evidence="8">Probable membrane transporter protein</fullName>
    </recommendedName>
</protein>
<dbReference type="Proteomes" id="UP001200537">
    <property type="component" value="Unassembled WGS sequence"/>
</dbReference>
<organism evidence="9 10">
    <name type="scientific">Varibaculum cambriense</name>
    <dbReference type="NCBI Taxonomy" id="184870"/>
    <lineage>
        <taxon>Bacteria</taxon>
        <taxon>Bacillati</taxon>
        <taxon>Actinomycetota</taxon>
        <taxon>Actinomycetes</taxon>
        <taxon>Actinomycetales</taxon>
        <taxon>Actinomycetaceae</taxon>
        <taxon>Varibaculum</taxon>
    </lineage>
</organism>
<keyword evidence="7 8" id="KW-0472">Membrane</keyword>
<proteinExistence type="inferred from homology"/>
<dbReference type="PANTHER" id="PTHR30269:SF23">
    <property type="entry name" value="MEMBRANE TRANSPORTER PROTEIN YDHB-RELATED"/>
    <property type="match status" value="1"/>
</dbReference>
<dbReference type="GO" id="GO:0005886">
    <property type="term" value="C:plasma membrane"/>
    <property type="evidence" value="ECO:0007669"/>
    <property type="project" value="UniProtKB-SubCell"/>
</dbReference>
<feature type="transmembrane region" description="Helical" evidence="8">
    <location>
        <begin position="6"/>
        <end position="36"/>
    </location>
</feature>
<keyword evidence="5 8" id="KW-0812">Transmembrane</keyword>
<feature type="transmembrane region" description="Helical" evidence="8">
    <location>
        <begin position="77"/>
        <end position="95"/>
    </location>
</feature>
<dbReference type="InterPro" id="IPR002781">
    <property type="entry name" value="TM_pro_TauE-like"/>
</dbReference>
<feature type="transmembrane region" description="Helical" evidence="8">
    <location>
        <begin position="102"/>
        <end position="122"/>
    </location>
</feature>